<dbReference type="PANTHER" id="PTHR12555:SF13">
    <property type="entry name" value="UBIQUITIN RECOGNITION FACTOR IN ER-ASSOCIATED DEGRADATION PROTEIN 1"/>
    <property type="match status" value="1"/>
</dbReference>
<dbReference type="PANTHER" id="PTHR12555">
    <property type="entry name" value="UBIQUITIN FUSION DEGRADATON PROTEIN 1"/>
    <property type="match status" value="1"/>
</dbReference>
<dbReference type="InterPro" id="IPR055417">
    <property type="entry name" value="UFD1_N1"/>
</dbReference>
<evidence type="ECO:0000256" key="3">
    <source>
        <dbReference type="SAM" id="MobiDB-lite"/>
    </source>
</evidence>
<keyword evidence="6" id="KW-1185">Reference proteome</keyword>
<accession>A0A485NQM6</accession>
<evidence type="ECO:0000313" key="6">
    <source>
        <dbReference type="Proteomes" id="UP000386466"/>
    </source>
</evidence>
<name>A0A485NQM6_LYNPA</name>
<sequence>MLLKLTNQNSERMAHCEFVANEGVCCLPHWMMQNLLLEEGGLVQVEGGNLQVATDSKFQPQSPDFPDIADPKKKLPA</sequence>
<dbReference type="AlphaFoldDB" id="A0A485NQM6"/>
<dbReference type="Gene3D" id="2.40.40.50">
    <property type="entry name" value="Ubiquitin fusion degradation protein UFD1, N-terminal domain"/>
    <property type="match status" value="1"/>
</dbReference>
<dbReference type="GO" id="GO:0006511">
    <property type="term" value="P:ubiquitin-dependent protein catabolic process"/>
    <property type="evidence" value="ECO:0007669"/>
    <property type="project" value="InterPro"/>
</dbReference>
<evidence type="ECO:0000256" key="2">
    <source>
        <dbReference type="ARBA" id="ARBA00022786"/>
    </source>
</evidence>
<evidence type="ECO:0000259" key="4">
    <source>
        <dbReference type="Pfam" id="PF03152"/>
    </source>
</evidence>
<evidence type="ECO:0000313" key="5">
    <source>
        <dbReference type="EMBL" id="VFV36161.1"/>
    </source>
</evidence>
<dbReference type="InterPro" id="IPR004854">
    <property type="entry name" value="Ufd1-like"/>
</dbReference>
<protein>
    <submittedName>
        <fullName evidence="5">Ubiquitin fusion degradation protein 1 homolog</fullName>
    </submittedName>
</protein>
<dbReference type="InterPro" id="IPR042299">
    <property type="entry name" value="Ufd1-like_Nn"/>
</dbReference>
<dbReference type="Pfam" id="PF03152">
    <property type="entry name" value="UFD1_N1"/>
    <property type="match status" value="1"/>
</dbReference>
<dbReference type="GO" id="GO:0034098">
    <property type="term" value="C:VCP-NPL4-UFD1 AAA ATPase complex"/>
    <property type="evidence" value="ECO:0007669"/>
    <property type="project" value="TreeGrafter"/>
</dbReference>
<feature type="region of interest" description="Disordered" evidence="3">
    <location>
        <begin position="54"/>
        <end position="77"/>
    </location>
</feature>
<dbReference type="Proteomes" id="UP000386466">
    <property type="component" value="Unassembled WGS sequence"/>
</dbReference>
<dbReference type="GO" id="GO:0036503">
    <property type="term" value="P:ERAD pathway"/>
    <property type="evidence" value="ECO:0007669"/>
    <property type="project" value="TreeGrafter"/>
</dbReference>
<feature type="domain" description="Ubiquitin fusion degradation protein UFD1 N-terminal subdomain 1" evidence="4">
    <location>
        <begin position="1"/>
        <end position="48"/>
    </location>
</feature>
<evidence type="ECO:0000256" key="1">
    <source>
        <dbReference type="ARBA" id="ARBA00006043"/>
    </source>
</evidence>
<dbReference type="EMBL" id="CAAGRJ010022379">
    <property type="protein sequence ID" value="VFV36161.1"/>
    <property type="molecule type" value="Genomic_DNA"/>
</dbReference>
<organism evidence="5 6">
    <name type="scientific">Lynx pardinus</name>
    <name type="common">Iberian lynx</name>
    <name type="synonym">Felis pardina</name>
    <dbReference type="NCBI Taxonomy" id="191816"/>
    <lineage>
        <taxon>Eukaryota</taxon>
        <taxon>Metazoa</taxon>
        <taxon>Chordata</taxon>
        <taxon>Craniata</taxon>
        <taxon>Vertebrata</taxon>
        <taxon>Euteleostomi</taxon>
        <taxon>Mammalia</taxon>
        <taxon>Eutheria</taxon>
        <taxon>Laurasiatheria</taxon>
        <taxon>Carnivora</taxon>
        <taxon>Feliformia</taxon>
        <taxon>Felidae</taxon>
        <taxon>Felinae</taxon>
        <taxon>Lynx</taxon>
    </lineage>
</organism>
<dbReference type="GO" id="GO:0031593">
    <property type="term" value="F:polyubiquitin modification-dependent protein binding"/>
    <property type="evidence" value="ECO:0007669"/>
    <property type="project" value="TreeGrafter"/>
</dbReference>
<comment type="similarity">
    <text evidence="1">Belongs to the UFD1 family.</text>
</comment>
<gene>
    <name evidence="5" type="ORF">LYPA_23C006538</name>
</gene>
<proteinExistence type="inferred from homology"/>
<keyword evidence="2" id="KW-0833">Ubl conjugation pathway</keyword>
<reference evidence="5 6" key="1">
    <citation type="submission" date="2019-01" db="EMBL/GenBank/DDBJ databases">
        <authorList>
            <person name="Alioto T."/>
            <person name="Alioto T."/>
        </authorList>
    </citation>
    <scope>NUCLEOTIDE SEQUENCE [LARGE SCALE GENOMIC DNA]</scope>
</reference>